<proteinExistence type="predicted"/>
<feature type="domain" description="M23ase beta-sheet core" evidence="2">
    <location>
        <begin position="202"/>
        <end position="296"/>
    </location>
</feature>
<comment type="caution">
    <text evidence="3">The sequence shown here is derived from an EMBL/GenBank/DDBJ whole genome shotgun (WGS) entry which is preliminary data.</text>
</comment>
<dbReference type="RefSeq" id="WP_202245115.1">
    <property type="nucleotide sequence ID" value="NZ_JAESIY010000007.1"/>
</dbReference>
<dbReference type="Gene3D" id="2.70.70.10">
    <property type="entry name" value="Glucose Permease (Domain IIA)"/>
    <property type="match status" value="1"/>
</dbReference>
<dbReference type="AlphaFoldDB" id="A0A937F6L2"/>
<organism evidence="3 4">
    <name type="scientific">Fulvivirga sediminis</name>
    <dbReference type="NCBI Taxonomy" id="2803949"/>
    <lineage>
        <taxon>Bacteria</taxon>
        <taxon>Pseudomonadati</taxon>
        <taxon>Bacteroidota</taxon>
        <taxon>Cytophagia</taxon>
        <taxon>Cytophagales</taxon>
        <taxon>Fulvivirgaceae</taxon>
        <taxon>Fulvivirga</taxon>
    </lineage>
</organism>
<feature type="transmembrane region" description="Helical" evidence="1">
    <location>
        <begin position="25"/>
        <end position="47"/>
    </location>
</feature>
<dbReference type="InterPro" id="IPR050570">
    <property type="entry name" value="Cell_wall_metabolism_enzyme"/>
</dbReference>
<keyword evidence="1" id="KW-1133">Transmembrane helix</keyword>
<reference evidence="3" key="1">
    <citation type="submission" date="2021-01" db="EMBL/GenBank/DDBJ databases">
        <title>Fulvivirga kasyanovii gen. nov., sp nov., a novel member of the phylum Bacteroidetes isolated from seawater in a mussel farm.</title>
        <authorList>
            <person name="Zhao L.-H."/>
            <person name="Wang Z.-J."/>
        </authorList>
    </citation>
    <scope>NUCLEOTIDE SEQUENCE</scope>
    <source>
        <strain evidence="3">2943</strain>
    </source>
</reference>
<evidence type="ECO:0000313" key="3">
    <source>
        <dbReference type="EMBL" id="MBL3657336.1"/>
    </source>
</evidence>
<dbReference type="InterPro" id="IPR011055">
    <property type="entry name" value="Dup_hybrid_motif"/>
</dbReference>
<dbReference type="FunFam" id="2.70.70.10:FF:000006">
    <property type="entry name" value="M23 family peptidase"/>
    <property type="match status" value="1"/>
</dbReference>
<dbReference type="InterPro" id="IPR016047">
    <property type="entry name" value="M23ase_b-sheet_dom"/>
</dbReference>
<dbReference type="PANTHER" id="PTHR21666:SF286">
    <property type="entry name" value="LIPOPROTEIN NLPD"/>
    <property type="match status" value="1"/>
</dbReference>
<dbReference type="Proteomes" id="UP000659388">
    <property type="component" value="Unassembled WGS sequence"/>
</dbReference>
<keyword evidence="4" id="KW-1185">Reference proteome</keyword>
<evidence type="ECO:0000259" key="2">
    <source>
        <dbReference type="Pfam" id="PF01551"/>
    </source>
</evidence>
<protein>
    <submittedName>
        <fullName evidence="3">M23 family metallopeptidase</fullName>
    </submittedName>
</protein>
<sequence length="324" mass="37479">MAKIRYYYNTETCKYEPIKVTPKAMFLNVIGFITVSVILAAGIIYVYRSNFTPLKESILRSKNHDLKMEWKVMNDKLSEAYHQADELEFKDDKIYRVILDTDPIPTTIREGGMGGHNKYKEILEENIEQEDMVINTYQKLDRLKKKLYIQSKSYDQVSNVLSEKEKMWASRPAIQPINNKELTRLHTSFGKRFHPILKRWKSHDGLDFTAPVGTPIYATGDGIVTSAYLSSSYGNVVFINHGYGYQTRYAHMTKYIVDQGDNVKRGQVIGYVGNTGRSSGAHLHYEVLYNFKPINPINFFQRDLGNEEYEKLIEISKQETIPLD</sequence>
<evidence type="ECO:0000256" key="1">
    <source>
        <dbReference type="SAM" id="Phobius"/>
    </source>
</evidence>
<dbReference type="CDD" id="cd12797">
    <property type="entry name" value="M23_peptidase"/>
    <property type="match status" value="1"/>
</dbReference>
<dbReference type="Pfam" id="PF01551">
    <property type="entry name" value="Peptidase_M23"/>
    <property type="match status" value="1"/>
</dbReference>
<gene>
    <name evidence="3" type="ORF">JL102_14410</name>
</gene>
<name>A0A937F6L2_9BACT</name>
<dbReference type="PANTHER" id="PTHR21666">
    <property type="entry name" value="PEPTIDASE-RELATED"/>
    <property type="match status" value="1"/>
</dbReference>
<dbReference type="SUPFAM" id="SSF51261">
    <property type="entry name" value="Duplicated hybrid motif"/>
    <property type="match status" value="1"/>
</dbReference>
<dbReference type="GO" id="GO:0004222">
    <property type="term" value="F:metalloendopeptidase activity"/>
    <property type="evidence" value="ECO:0007669"/>
    <property type="project" value="TreeGrafter"/>
</dbReference>
<dbReference type="EMBL" id="JAESIY010000007">
    <property type="protein sequence ID" value="MBL3657336.1"/>
    <property type="molecule type" value="Genomic_DNA"/>
</dbReference>
<keyword evidence="1" id="KW-0472">Membrane</keyword>
<evidence type="ECO:0000313" key="4">
    <source>
        <dbReference type="Proteomes" id="UP000659388"/>
    </source>
</evidence>
<keyword evidence="1" id="KW-0812">Transmembrane</keyword>
<accession>A0A937F6L2</accession>